<dbReference type="AlphaFoldDB" id="A0A1I2HX28"/>
<feature type="transmembrane region" description="Helical" evidence="1">
    <location>
        <begin position="312"/>
        <end position="330"/>
    </location>
</feature>
<dbReference type="Proteomes" id="UP000199400">
    <property type="component" value="Unassembled WGS sequence"/>
</dbReference>
<protein>
    <submittedName>
        <fullName evidence="2">Uncharacterized protein</fullName>
    </submittedName>
</protein>
<evidence type="ECO:0000313" key="3">
    <source>
        <dbReference type="Proteomes" id="UP000199400"/>
    </source>
</evidence>
<dbReference type="STRING" id="54.SAMN02745121_08208"/>
<keyword evidence="1" id="KW-1133">Transmembrane helix</keyword>
<organism evidence="2 3">
    <name type="scientific">Nannocystis exedens</name>
    <dbReference type="NCBI Taxonomy" id="54"/>
    <lineage>
        <taxon>Bacteria</taxon>
        <taxon>Pseudomonadati</taxon>
        <taxon>Myxococcota</taxon>
        <taxon>Polyangia</taxon>
        <taxon>Nannocystales</taxon>
        <taxon>Nannocystaceae</taxon>
        <taxon>Nannocystis</taxon>
    </lineage>
</organism>
<keyword evidence="1" id="KW-0812">Transmembrane</keyword>
<evidence type="ECO:0000256" key="1">
    <source>
        <dbReference type="SAM" id="Phobius"/>
    </source>
</evidence>
<evidence type="ECO:0000313" key="2">
    <source>
        <dbReference type="EMBL" id="SFF33307.1"/>
    </source>
</evidence>
<name>A0A1I2HX28_9BACT</name>
<keyword evidence="1" id="KW-0472">Membrane</keyword>
<accession>A0A1I2HX28</accession>
<reference evidence="3" key="1">
    <citation type="submission" date="2016-10" db="EMBL/GenBank/DDBJ databases">
        <authorList>
            <person name="Varghese N."/>
            <person name="Submissions S."/>
        </authorList>
    </citation>
    <scope>NUCLEOTIDE SEQUENCE [LARGE SCALE GENOMIC DNA]</scope>
    <source>
        <strain evidence="3">ATCC 25963</strain>
    </source>
</reference>
<proteinExistence type="predicted"/>
<gene>
    <name evidence="2" type="ORF">SAMN02745121_08208</name>
</gene>
<dbReference type="EMBL" id="FOMX01000048">
    <property type="protein sequence ID" value="SFF33307.1"/>
    <property type="molecule type" value="Genomic_DNA"/>
</dbReference>
<sequence length="346" mass="35482">MPANRGPFTAAQLAELVGKLAAAPVSRRIRPGVTRTAQSVLGQAIAGATAEARTRFQRSLELAGVTGVAHDQVPQTPWPAFDAAVPGGPPRIAELLPSKTRLKLARASMASMRAAGVAPRSADPGVVEKEAGPETKKYRASRHELWQALSASRNAYREQAMKHGAEAGAAIAASDKAIRGDVRIFVMEILTHATAEAATAFFERAPRSWGITTEVLLDEGQLVPNLIDRAYPQAQWAKDMDVLTRAVAEDDASWQAYALAGMATLGDAAKTAGAAAFEVAKGVGEGVGEGAGDLLSGGGDLLGGLGKGLGTLPIALGVAAVGVVTVALVLRGSSSAPSPALSEATT</sequence>
<keyword evidence="3" id="KW-1185">Reference proteome</keyword>
<dbReference type="RefSeq" id="WP_143141381.1">
    <property type="nucleotide sequence ID" value="NZ_FOMX01000048.1"/>
</dbReference>